<dbReference type="GO" id="GO:0005737">
    <property type="term" value="C:cytoplasm"/>
    <property type="evidence" value="ECO:0007669"/>
    <property type="project" value="TreeGrafter"/>
</dbReference>
<evidence type="ECO:0000259" key="5">
    <source>
        <dbReference type="Pfam" id="PF07992"/>
    </source>
</evidence>
<dbReference type="SUPFAM" id="SSF51905">
    <property type="entry name" value="FAD/NAD(P)-binding domain"/>
    <property type="match status" value="1"/>
</dbReference>
<accession>A0AAJ0DJQ1</accession>
<proteinExistence type="inferred from homology"/>
<reference evidence="6" key="1">
    <citation type="submission" date="2023-04" db="EMBL/GenBank/DDBJ databases">
        <title>Black Yeasts Isolated from many extreme environments.</title>
        <authorList>
            <person name="Coleine C."/>
            <person name="Stajich J.E."/>
            <person name="Selbmann L."/>
        </authorList>
    </citation>
    <scope>NUCLEOTIDE SEQUENCE</scope>
    <source>
        <strain evidence="6">CCFEE 5312</strain>
    </source>
</reference>
<dbReference type="Gene3D" id="3.50.50.100">
    <property type="match status" value="1"/>
</dbReference>
<dbReference type="PANTHER" id="PTHR43735">
    <property type="entry name" value="APOPTOSIS-INDUCING FACTOR 1"/>
    <property type="match status" value="1"/>
</dbReference>
<dbReference type="GO" id="GO:0050660">
    <property type="term" value="F:flavin adenine dinucleotide binding"/>
    <property type="evidence" value="ECO:0007669"/>
    <property type="project" value="TreeGrafter"/>
</dbReference>
<dbReference type="PANTHER" id="PTHR43735:SF3">
    <property type="entry name" value="FERROPTOSIS SUPPRESSOR PROTEIN 1"/>
    <property type="match status" value="1"/>
</dbReference>
<keyword evidence="3" id="KW-0274">FAD</keyword>
<dbReference type="InterPro" id="IPR036188">
    <property type="entry name" value="FAD/NAD-bd_sf"/>
</dbReference>
<dbReference type="AlphaFoldDB" id="A0AAJ0DJQ1"/>
<evidence type="ECO:0000313" key="7">
    <source>
        <dbReference type="Proteomes" id="UP001271007"/>
    </source>
</evidence>
<evidence type="ECO:0000256" key="2">
    <source>
        <dbReference type="ARBA" id="ARBA00022630"/>
    </source>
</evidence>
<dbReference type="EMBL" id="JAWDJX010000025">
    <property type="protein sequence ID" value="KAK3051641.1"/>
    <property type="molecule type" value="Genomic_DNA"/>
</dbReference>
<sequence>MSDTSNIVVVGCSFGGMSAAHYICRHMLPQLQRSSQKYVLHMIDPSTHFWWHNGSPRAMVSVNEMKHNDSFVPIMEGFKQYKNLQDSIVFTQGTAMSVDPETRTISIKKVEGGHETLSYHALVIGTGILTPTPLTTLHGDHIKSQRALDDMNAKLKIAKSVVVGGGGPLGVEIAGEIATHYPGTKVTLVTRSDKLFHVLRKSLGEKAQKQLEKAGVKVLYGVEVTGPEETSDGKTNVKLGNGESIQADVYIPAVGVTPNTAFLPETWKNGRGYVKTNPQTLRVDDAGARVYAVGDVAGVNAGGVLNLFDTIPIWGANMSHDLLADAKAGNVAEKQYHDKKAETQLVPIGAKTGVGAFNGWSMPAMAVSMLKGKDYMLSQMPPLTTGSKWAKA</sequence>
<comment type="caution">
    <text evidence="6">The sequence shown here is derived from an EMBL/GenBank/DDBJ whole genome shotgun (WGS) entry which is preliminary data.</text>
</comment>
<name>A0AAJ0DJQ1_9PEZI</name>
<comment type="similarity">
    <text evidence="1">Belongs to the FAD-dependent oxidoreductase family.</text>
</comment>
<dbReference type="PRINTS" id="PR00368">
    <property type="entry name" value="FADPNR"/>
</dbReference>
<keyword evidence="2" id="KW-0285">Flavoprotein</keyword>
<dbReference type="Pfam" id="PF07992">
    <property type="entry name" value="Pyr_redox_2"/>
    <property type="match status" value="1"/>
</dbReference>
<evidence type="ECO:0000256" key="3">
    <source>
        <dbReference type="ARBA" id="ARBA00022827"/>
    </source>
</evidence>
<keyword evidence="7" id="KW-1185">Reference proteome</keyword>
<keyword evidence="4" id="KW-0560">Oxidoreductase</keyword>
<gene>
    <name evidence="6" type="ORF">LTR09_007296</name>
</gene>
<dbReference type="GO" id="GO:0004174">
    <property type="term" value="F:electron-transferring-flavoprotein dehydrogenase activity"/>
    <property type="evidence" value="ECO:0007669"/>
    <property type="project" value="TreeGrafter"/>
</dbReference>
<dbReference type="InterPro" id="IPR023753">
    <property type="entry name" value="FAD/NAD-binding_dom"/>
</dbReference>
<feature type="domain" description="FAD/NAD(P)-binding" evidence="5">
    <location>
        <begin position="6"/>
        <end position="297"/>
    </location>
</feature>
<organism evidence="6 7">
    <name type="scientific">Extremus antarcticus</name>
    <dbReference type="NCBI Taxonomy" id="702011"/>
    <lineage>
        <taxon>Eukaryota</taxon>
        <taxon>Fungi</taxon>
        <taxon>Dikarya</taxon>
        <taxon>Ascomycota</taxon>
        <taxon>Pezizomycotina</taxon>
        <taxon>Dothideomycetes</taxon>
        <taxon>Dothideomycetidae</taxon>
        <taxon>Mycosphaerellales</taxon>
        <taxon>Extremaceae</taxon>
        <taxon>Extremus</taxon>
    </lineage>
</organism>
<evidence type="ECO:0000256" key="4">
    <source>
        <dbReference type="ARBA" id="ARBA00023002"/>
    </source>
</evidence>
<protein>
    <recommendedName>
        <fullName evidence="5">FAD/NAD(P)-binding domain-containing protein</fullName>
    </recommendedName>
</protein>
<dbReference type="PRINTS" id="PR00411">
    <property type="entry name" value="PNDRDTASEI"/>
</dbReference>
<dbReference type="Proteomes" id="UP001271007">
    <property type="component" value="Unassembled WGS sequence"/>
</dbReference>
<evidence type="ECO:0000313" key="6">
    <source>
        <dbReference type="EMBL" id="KAK3051641.1"/>
    </source>
</evidence>
<evidence type="ECO:0000256" key="1">
    <source>
        <dbReference type="ARBA" id="ARBA00006442"/>
    </source>
</evidence>